<feature type="signal peptide" evidence="1">
    <location>
        <begin position="1"/>
        <end position="19"/>
    </location>
</feature>
<dbReference type="InterPro" id="IPR013229">
    <property type="entry name" value="PEGA"/>
</dbReference>
<organism evidence="3 4">
    <name type="scientific">Pseudodesulfovibrio mercurii</name>
    <dbReference type="NCBI Taxonomy" id="641491"/>
    <lineage>
        <taxon>Bacteria</taxon>
        <taxon>Pseudomonadati</taxon>
        <taxon>Thermodesulfobacteriota</taxon>
        <taxon>Desulfovibrionia</taxon>
        <taxon>Desulfovibrionales</taxon>
        <taxon>Desulfovibrionaceae</taxon>
    </lineage>
</organism>
<dbReference type="Pfam" id="PF08308">
    <property type="entry name" value="PEGA"/>
    <property type="match status" value="1"/>
</dbReference>
<keyword evidence="1" id="KW-0732">Signal</keyword>
<keyword evidence="4" id="KW-1185">Reference proteome</keyword>
<dbReference type="KEGG" id="ddn:DND132_1488"/>
<protein>
    <submittedName>
        <fullName evidence="3">PEGA domain protein</fullName>
    </submittedName>
</protein>
<evidence type="ECO:0000256" key="1">
    <source>
        <dbReference type="SAM" id="SignalP"/>
    </source>
</evidence>
<dbReference type="STRING" id="641491.DND132_1488"/>
<accession>F0JE87</accession>
<gene>
    <name evidence="3" type="ORF">DND132_1488</name>
</gene>
<dbReference type="eggNOG" id="ENOG50317NS">
    <property type="taxonomic scope" value="Bacteria"/>
</dbReference>
<feature type="chain" id="PRO_5003250931" evidence="1">
    <location>
        <begin position="20"/>
        <end position="140"/>
    </location>
</feature>
<name>F0JE87_9BACT</name>
<reference evidence="3 4" key="1">
    <citation type="journal article" date="2011" name="J. Bacteriol.">
        <title>Genome sequence of the mercury-methylating strain Desulfovibrio desulfuricans ND132.</title>
        <authorList>
            <person name="Brown S.D."/>
            <person name="Gilmour C.C."/>
            <person name="Kucken A.M."/>
            <person name="Wall J.D."/>
            <person name="Elias D.A."/>
            <person name="Brandt C.C."/>
            <person name="Podar M."/>
            <person name="Chertkov O."/>
            <person name="Held B."/>
            <person name="Bruce D.C."/>
            <person name="Detter J.C."/>
            <person name="Tapia R."/>
            <person name="Han C.S."/>
            <person name="Goodwin L.A."/>
            <person name="Cheng J.F."/>
            <person name="Pitluck S."/>
            <person name="Woyke T."/>
            <person name="Mikhailova N."/>
            <person name="Ivanova N.N."/>
            <person name="Han J."/>
            <person name="Lucas S."/>
            <person name="Lapidus A.L."/>
            <person name="Land M.L."/>
            <person name="Hauser L.J."/>
            <person name="Palumbo A.V."/>
        </authorList>
    </citation>
    <scope>NUCLEOTIDE SEQUENCE [LARGE SCALE GENOMIC DNA]</scope>
    <source>
        <strain evidence="3 4">ND132</strain>
    </source>
</reference>
<dbReference type="Proteomes" id="UP000007845">
    <property type="component" value="Chromosome"/>
</dbReference>
<dbReference type="OrthoDB" id="5455724at2"/>
<proteinExistence type="predicted"/>
<evidence type="ECO:0000259" key="2">
    <source>
        <dbReference type="Pfam" id="PF08308"/>
    </source>
</evidence>
<dbReference type="RefSeq" id="WP_014322124.1">
    <property type="nucleotide sequence ID" value="NC_016803.1"/>
</dbReference>
<dbReference type="HOGENOM" id="CLU_1841910_0_0_7"/>
<dbReference type="EMBL" id="CP003220">
    <property type="protein sequence ID" value="EGB14696.1"/>
    <property type="molecule type" value="Genomic_DNA"/>
</dbReference>
<evidence type="ECO:0000313" key="4">
    <source>
        <dbReference type="Proteomes" id="UP000007845"/>
    </source>
</evidence>
<dbReference type="AlphaFoldDB" id="F0JE87"/>
<dbReference type="PROSITE" id="PS51257">
    <property type="entry name" value="PROKAR_LIPOPROTEIN"/>
    <property type="match status" value="1"/>
</dbReference>
<sequence length="140" mass="14924" precursor="true">MARTLCALAALACLLTAFGCGVPKQKIPVSTDPLGAVVYADGDRACGSTPCSVRLDRRSDHLLTIVKEGYEQVEVVVRREFKPDRAIRDGVISGIIKGGDPEAVAAETAREVDEQERSGEAYVLEPSIVTIRLTPKGTGI</sequence>
<evidence type="ECO:0000313" key="3">
    <source>
        <dbReference type="EMBL" id="EGB14696.1"/>
    </source>
</evidence>
<feature type="domain" description="PEGA" evidence="2">
    <location>
        <begin position="27"/>
        <end position="76"/>
    </location>
</feature>